<evidence type="ECO:0000313" key="2">
    <source>
        <dbReference type="EMBL" id="QSG13338.1"/>
    </source>
</evidence>
<feature type="transmembrane region" description="Helical" evidence="1">
    <location>
        <begin position="12"/>
        <end position="42"/>
    </location>
</feature>
<organism evidence="2 3">
    <name type="scientific">Halapricum desulfuricans</name>
    <dbReference type="NCBI Taxonomy" id="2841257"/>
    <lineage>
        <taxon>Archaea</taxon>
        <taxon>Methanobacteriati</taxon>
        <taxon>Methanobacteriota</taxon>
        <taxon>Stenosarchaea group</taxon>
        <taxon>Halobacteria</taxon>
        <taxon>Halobacteriales</taxon>
        <taxon>Haloarculaceae</taxon>
        <taxon>Halapricum</taxon>
    </lineage>
</organism>
<keyword evidence="1" id="KW-0472">Membrane</keyword>
<evidence type="ECO:0000256" key="1">
    <source>
        <dbReference type="SAM" id="Phobius"/>
    </source>
</evidence>
<proteinExistence type="predicted"/>
<dbReference type="Proteomes" id="UP000663305">
    <property type="component" value="Chromosome"/>
</dbReference>
<keyword evidence="1" id="KW-0812">Transmembrane</keyword>
<evidence type="ECO:0000313" key="3">
    <source>
        <dbReference type="Proteomes" id="UP000663305"/>
    </source>
</evidence>
<protein>
    <submittedName>
        <fullName evidence="2">Uncharacterized membrane protein, DUF307</fullName>
    </submittedName>
</protein>
<name>A0A897NKY8_9EURY</name>
<sequence>MIQRSFWVRALWFVFVGWWVTPIVVNTAWLLNVTVVLLPIGIKLINLVPQCSTGCHTSPHCTGSTDNSNGHCPVSTVRGSREAIVPSPCRTRESGLHV</sequence>
<reference evidence="2" key="1">
    <citation type="submission" date="2020-11" db="EMBL/GenBank/DDBJ databases">
        <title>Carbohydrate-dependent, anaerobic sulfur respiration: A novel catabolism in halophilic archaea.</title>
        <authorList>
            <person name="Sorokin D.Y."/>
            <person name="Messina E."/>
            <person name="Smedile F."/>
            <person name="La Cono V."/>
            <person name="Hallsworth J.E."/>
            <person name="Yakimov M.M."/>
        </authorList>
    </citation>
    <scope>NUCLEOTIDE SEQUENCE</scope>
    <source>
        <strain evidence="2">HSR-Bgl</strain>
    </source>
</reference>
<gene>
    <name evidence="2" type="ORF">HSBGL_2944</name>
</gene>
<dbReference type="EMBL" id="CP064789">
    <property type="protein sequence ID" value="QSG13338.1"/>
    <property type="molecule type" value="Genomic_DNA"/>
</dbReference>
<dbReference type="AlphaFoldDB" id="A0A897NKY8"/>
<accession>A0A897NKY8</accession>
<keyword evidence="1" id="KW-1133">Transmembrane helix</keyword>